<gene>
    <name evidence="13" type="ORF">SASPL_130037</name>
</gene>
<dbReference type="GO" id="GO:0047196">
    <property type="term" value="F:long-chain-alcohol O-fatty-acyltransferase activity"/>
    <property type="evidence" value="ECO:0007669"/>
    <property type="project" value="UniProtKB-EC"/>
</dbReference>
<keyword evidence="7" id="KW-0012">Acyltransferase</keyword>
<evidence type="ECO:0000256" key="3">
    <source>
        <dbReference type="ARBA" id="ARBA00004771"/>
    </source>
</evidence>
<comment type="caution">
    <text evidence="13">The sequence shown here is derived from an EMBL/GenBank/DDBJ whole genome shotgun (WGS) entry which is preliminary data.</text>
</comment>
<keyword evidence="6" id="KW-0256">Endoplasmic reticulum</keyword>
<evidence type="ECO:0000256" key="1">
    <source>
        <dbReference type="ARBA" id="ARBA00004162"/>
    </source>
</evidence>
<comment type="subcellular location">
    <subcellularLocation>
        <location evidence="1">Cell membrane</location>
        <topology evidence="1">Single-pass membrane protein</topology>
    </subcellularLocation>
    <subcellularLocation>
        <location evidence="2">Endoplasmic reticulum membrane</location>
    </subcellularLocation>
</comment>
<proteinExistence type="inferred from homology"/>
<dbReference type="InterPro" id="IPR009721">
    <property type="entry name" value="O-acyltransferase_WSD1_C"/>
</dbReference>
<sequence length="811" mass="90837">MKGEEEGLEPMSPSAQYLKSSALSLTICGVTNKKGQRKWKKVEVNLEEHVIVPTFPSGMSLDYYNECFNEYLSKIATEQLPLERPLWEIHIVKYPTKKAAGNAIFKLHHSLGDGYSLMGALLSFFTGLVHTAHDFGWSLFKSTLIKDDNSPIRSGVDGVEFRPIVTTTTTFYIDQLKQIKSKVNVTINDVITGVIILGTRLYMQKADEESINSKTTALVLLNTRAIGGYKSVDEMIKPNSDSPWGNRSAFLQVPLPKLTRDELLNPLGFVKKAHRIIKRQKNSAAVYLTGQLLSFITMVKGHEILSVTMIIYVGKSRIALTVEKGFIDQNKLRSCIEYAFEIICKAALEVMEGEEEILEPMSPSAQYLRSSALSLTILGVLEIENEIDDSMTMSLLKDIFLPINPRFSSVMVSNKKGERKWKKVEVNVEDHIIVPTFPGGMSVDYYDECFNDYLSKIAAEQLPLHQPLWEIHILKYSTKNAAGNVIFKLHHSLGDGYSLMGALLSCLRCADDPSMPLTFPWVRTRIRHKSCFLRRIPRFFTSLVHTACDFGGSLLKSTFMEDDNSPIRSGADGVEFRPIATATTTFSIDQLKQIKSKLNVTINDVITGVIILGTRLYMQKADEESIKSKTTALVLLNTRAIGGYKSIDEMIRPNSDSPWGNRFAFLQVPLPKLTRAELLNPLHFVKKAHRIIKRQKNSPAVYLTGQLLRFITMVRGHQAASRHILGTLKNTSMAISNLVGPIEQMTLANNLCKGLYSVVAGTPQSLTITMISYMGNMRIAVTTEKDFIDHNEMMSCIEFAFDVIYKAALEA</sequence>
<comment type="pathway">
    <text evidence="3">Glycerolipid metabolism; triacylglycerol biosynthesis.</text>
</comment>
<evidence type="ECO:0000313" key="14">
    <source>
        <dbReference type="Proteomes" id="UP000298416"/>
    </source>
</evidence>
<evidence type="ECO:0000259" key="11">
    <source>
        <dbReference type="Pfam" id="PF03007"/>
    </source>
</evidence>
<evidence type="ECO:0000256" key="5">
    <source>
        <dbReference type="ARBA" id="ARBA00022679"/>
    </source>
</evidence>
<evidence type="ECO:0000259" key="12">
    <source>
        <dbReference type="Pfam" id="PF06974"/>
    </source>
</evidence>
<comment type="catalytic activity">
    <reaction evidence="10">
        <text>an acyl-CoA + a 1,2-diacyl-sn-glycerol = a triacyl-sn-glycerol + CoA</text>
        <dbReference type="Rhea" id="RHEA:10868"/>
        <dbReference type="ChEBI" id="CHEBI:17815"/>
        <dbReference type="ChEBI" id="CHEBI:57287"/>
        <dbReference type="ChEBI" id="CHEBI:58342"/>
        <dbReference type="ChEBI" id="CHEBI:64615"/>
        <dbReference type="EC" id="2.3.1.20"/>
    </reaction>
</comment>
<dbReference type="PANTHER" id="PTHR31650:SF51">
    <property type="entry name" value="O-ACYLTRANSFERASE WSD1-LIKE ISOFORM X1"/>
    <property type="match status" value="1"/>
</dbReference>
<evidence type="ECO:0000256" key="6">
    <source>
        <dbReference type="ARBA" id="ARBA00022824"/>
    </source>
</evidence>
<reference evidence="13" key="2">
    <citation type="submission" date="2020-08" db="EMBL/GenBank/DDBJ databases">
        <title>Plant Genome Project.</title>
        <authorList>
            <person name="Zhang R.-G."/>
        </authorList>
    </citation>
    <scope>NUCLEOTIDE SEQUENCE</scope>
    <source>
        <strain evidence="13">Huo1</strain>
        <tissue evidence="13">Leaf</tissue>
    </source>
</reference>
<organism evidence="13">
    <name type="scientific">Salvia splendens</name>
    <name type="common">Scarlet sage</name>
    <dbReference type="NCBI Taxonomy" id="180675"/>
    <lineage>
        <taxon>Eukaryota</taxon>
        <taxon>Viridiplantae</taxon>
        <taxon>Streptophyta</taxon>
        <taxon>Embryophyta</taxon>
        <taxon>Tracheophyta</taxon>
        <taxon>Spermatophyta</taxon>
        <taxon>Magnoliopsida</taxon>
        <taxon>eudicotyledons</taxon>
        <taxon>Gunneridae</taxon>
        <taxon>Pentapetalae</taxon>
        <taxon>asterids</taxon>
        <taxon>lamiids</taxon>
        <taxon>Lamiales</taxon>
        <taxon>Lamiaceae</taxon>
        <taxon>Nepetoideae</taxon>
        <taxon>Mentheae</taxon>
        <taxon>Salviinae</taxon>
        <taxon>Salvia</taxon>
        <taxon>Salvia subgen. Calosphace</taxon>
        <taxon>core Calosphace</taxon>
    </lineage>
</organism>
<dbReference type="AlphaFoldDB" id="A0A8X8X3H8"/>
<accession>A0A8X8X3H8</accession>
<dbReference type="EMBL" id="PNBA02000011">
    <property type="protein sequence ID" value="KAG6407055.1"/>
    <property type="molecule type" value="Genomic_DNA"/>
</dbReference>
<keyword evidence="14" id="KW-1185">Reference proteome</keyword>
<dbReference type="InterPro" id="IPR004255">
    <property type="entry name" value="O-acyltransferase_WSD1_N"/>
</dbReference>
<evidence type="ECO:0000256" key="8">
    <source>
        <dbReference type="ARBA" id="ARBA00024360"/>
    </source>
</evidence>
<dbReference type="GO" id="GO:0019432">
    <property type="term" value="P:triglyceride biosynthetic process"/>
    <property type="evidence" value="ECO:0007669"/>
    <property type="project" value="TreeGrafter"/>
</dbReference>
<feature type="domain" description="O-acyltransferase WSD1-like N-terminal" evidence="11">
    <location>
        <begin position="38"/>
        <end position="121"/>
    </location>
</feature>
<evidence type="ECO:0000256" key="9">
    <source>
        <dbReference type="ARBA" id="ARBA00047604"/>
    </source>
</evidence>
<name>A0A8X8X3H8_SALSN</name>
<dbReference type="PANTHER" id="PTHR31650">
    <property type="entry name" value="O-ACYLTRANSFERASE (WSD1-LIKE) FAMILY PROTEIN"/>
    <property type="match status" value="1"/>
</dbReference>
<dbReference type="GO" id="GO:0004144">
    <property type="term" value="F:diacylglycerol O-acyltransferase activity"/>
    <property type="evidence" value="ECO:0007669"/>
    <property type="project" value="UniProtKB-EC"/>
</dbReference>
<evidence type="ECO:0000256" key="4">
    <source>
        <dbReference type="ARBA" id="ARBA00005189"/>
    </source>
</evidence>
<evidence type="ECO:0000256" key="10">
    <source>
        <dbReference type="ARBA" id="ARBA00048109"/>
    </source>
</evidence>
<dbReference type="InterPro" id="IPR045034">
    <property type="entry name" value="O-acyltransferase_WSD1-like"/>
</dbReference>
<dbReference type="GO" id="GO:0005886">
    <property type="term" value="C:plasma membrane"/>
    <property type="evidence" value="ECO:0007669"/>
    <property type="project" value="UniProtKB-SubCell"/>
</dbReference>
<feature type="domain" description="O-acyltransferase WSD1-like N-terminal" evidence="11">
    <location>
        <begin position="450"/>
        <end position="606"/>
    </location>
</feature>
<protein>
    <recommendedName>
        <fullName evidence="15">Diacylglycerol O-acyltransferase</fullName>
    </recommendedName>
</protein>
<feature type="domain" description="O-acyltransferase WSD1 C-terminal" evidence="12">
    <location>
        <begin position="659"/>
        <end position="804"/>
    </location>
</feature>
<comment type="catalytic activity">
    <reaction evidence="9">
        <text>a long chain fatty alcohol + a fatty acyl-CoA = a long-chain alcohol wax ester + CoA</text>
        <dbReference type="Rhea" id="RHEA:38443"/>
        <dbReference type="ChEBI" id="CHEBI:17135"/>
        <dbReference type="ChEBI" id="CHEBI:57287"/>
        <dbReference type="ChEBI" id="CHEBI:77636"/>
        <dbReference type="ChEBI" id="CHEBI:235323"/>
        <dbReference type="EC" id="2.3.1.75"/>
    </reaction>
</comment>
<keyword evidence="5" id="KW-0808">Transferase</keyword>
<evidence type="ECO:0000256" key="2">
    <source>
        <dbReference type="ARBA" id="ARBA00004586"/>
    </source>
</evidence>
<feature type="domain" description="O-acyltransferase WSD1 C-terminal" evidence="12">
    <location>
        <begin position="244"/>
        <end position="299"/>
    </location>
</feature>
<evidence type="ECO:0000256" key="7">
    <source>
        <dbReference type="ARBA" id="ARBA00023315"/>
    </source>
</evidence>
<dbReference type="Pfam" id="PF06974">
    <property type="entry name" value="WS_DGAT_C"/>
    <property type="match status" value="2"/>
</dbReference>
<reference evidence="13" key="1">
    <citation type="submission" date="2018-01" db="EMBL/GenBank/DDBJ databases">
        <authorList>
            <person name="Mao J.F."/>
        </authorList>
    </citation>
    <scope>NUCLEOTIDE SEQUENCE</scope>
    <source>
        <strain evidence="13">Huo1</strain>
        <tissue evidence="13">Leaf</tissue>
    </source>
</reference>
<evidence type="ECO:0008006" key="15">
    <source>
        <dbReference type="Google" id="ProtNLM"/>
    </source>
</evidence>
<dbReference type="Proteomes" id="UP000298416">
    <property type="component" value="Unassembled WGS sequence"/>
</dbReference>
<comment type="pathway">
    <text evidence="4">Lipid metabolism.</text>
</comment>
<comment type="similarity">
    <text evidence="8">In the N-terminal section; belongs to the long-chain O-acyltransferase family.</text>
</comment>
<evidence type="ECO:0000313" key="13">
    <source>
        <dbReference type="EMBL" id="KAG6407055.1"/>
    </source>
</evidence>
<dbReference type="Pfam" id="PF03007">
    <property type="entry name" value="WS_DGAT_cat"/>
    <property type="match status" value="2"/>
</dbReference>
<dbReference type="GO" id="GO:0005789">
    <property type="term" value="C:endoplasmic reticulum membrane"/>
    <property type="evidence" value="ECO:0007669"/>
    <property type="project" value="UniProtKB-SubCell"/>
</dbReference>